<comment type="caution">
    <text evidence="4">The sequence shown here is derived from an EMBL/GenBank/DDBJ whole genome shotgun (WGS) entry which is preliminary data.</text>
</comment>
<proteinExistence type="inferred from homology"/>
<evidence type="ECO:0000313" key="5">
    <source>
        <dbReference type="Proteomes" id="UP001642483"/>
    </source>
</evidence>
<organism evidence="4 5">
    <name type="scientific">Clavelina lepadiformis</name>
    <name type="common">Light-bulb sea squirt</name>
    <name type="synonym">Ascidia lepadiformis</name>
    <dbReference type="NCBI Taxonomy" id="159417"/>
    <lineage>
        <taxon>Eukaryota</taxon>
        <taxon>Metazoa</taxon>
        <taxon>Chordata</taxon>
        <taxon>Tunicata</taxon>
        <taxon>Ascidiacea</taxon>
        <taxon>Aplousobranchia</taxon>
        <taxon>Clavelinidae</taxon>
        <taxon>Clavelina</taxon>
    </lineage>
</organism>
<feature type="region of interest" description="Disordered" evidence="3">
    <location>
        <begin position="1"/>
        <end position="22"/>
    </location>
</feature>
<keyword evidence="5" id="KW-1185">Reference proteome</keyword>
<dbReference type="Pfam" id="PF10300">
    <property type="entry name" value="Iml2-TPR_39"/>
    <property type="match status" value="1"/>
</dbReference>
<protein>
    <recommendedName>
        <fullName evidence="6">Tetratricopeptide repeat protein 39B</fullName>
    </recommendedName>
</protein>
<keyword evidence="2" id="KW-0802">TPR repeat</keyword>
<name>A0ABP0GAY6_CLALP</name>
<dbReference type="Gene3D" id="1.25.40.10">
    <property type="entry name" value="Tetratricopeptide repeat domain"/>
    <property type="match status" value="1"/>
</dbReference>
<dbReference type="PANTHER" id="PTHR31859">
    <property type="entry name" value="TETRATRICOPEPTIDE REPEAT PROTEIN 39 FAMILY MEMBER"/>
    <property type="match status" value="1"/>
</dbReference>
<dbReference type="InterPro" id="IPR011990">
    <property type="entry name" value="TPR-like_helical_dom_sf"/>
</dbReference>
<dbReference type="EMBL" id="CAWYQH010000108">
    <property type="protein sequence ID" value="CAK8688467.1"/>
    <property type="molecule type" value="Genomic_DNA"/>
</dbReference>
<evidence type="ECO:0000256" key="1">
    <source>
        <dbReference type="ARBA" id="ARBA00006400"/>
    </source>
</evidence>
<evidence type="ECO:0008006" key="6">
    <source>
        <dbReference type="Google" id="ProtNLM"/>
    </source>
</evidence>
<reference evidence="4 5" key="1">
    <citation type="submission" date="2024-02" db="EMBL/GenBank/DDBJ databases">
        <authorList>
            <person name="Daric V."/>
            <person name="Darras S."/>
        </authorList>
    </citation>
    <scope>NUCLEOTIDE SEQUENCE [LARGE SCALE GENOMIC DNA]</scope>
</reference>
<sequence>MDNADNNCWDDSDDERKKKEKFEDASNQLSSLDLLDLASAMSEVNVAINLFFNNQFVDAKQLMKEKSTSSMYHALGYSTLLVMEAIMTFESCDISIAMQSIKSSLQICNRCRRKQNIAANIGKMFGISNSSQNDLSEDELHAELIFAELNLYRAALTFIQDENLINFIKGALKIRLCYQTYNHCSKLSEKMEQTPKNLHFIGGVLLGCGAFNISLSLLPPRVLLLLEWIGFTSDKIKGMQQLNEGYTRSNLRSTIISLIILGYNLFVSVHLGTHDANLPHCEKILGEMMSKYPNGVYFHLLTGRLLQLQGDFETAIISLKKAAKLQTEWKQFSHLCYWELMWCNAFLFNWKEAAEYAEILRVESNWSKCVYTYLRATFLFMDDRKKFAAEIKKLMSEVNSLKQKFAGKSIPTEKFIARKARKYLEQGEYLVLPAHEMMYAWNGLLMLKGNSQLRKQHLDIFVAEQESLEARKASENATSNRKTACYYDDYCLLQLLKGACLRHNNELLQAELCYTDIRENYKGISKDHYLAPAALADLAWMWVEEGKHQEAGNLLKYVRKTYSHYSLESRIHFRMHAAQAVIDSNTTSSTSK</sequence>
<evidence type="ECO:0000256" key="2">
    <source>
        <dbReference type="ARBA" id="ARBA00022803"/>
    </source>
</evidence>
<dbReference type="InterPro" id="IPR019412">
    <property type="entry name" value="IML2/TPR_39"/>
</dbReference>
<evidence type="ECO:0000256" key="3">
    <source>
        <dbReference type="SAM" id="MobiDB-lite"/>
    </source>
</evidence>
<dbReference type="PANTHER" id="PTHR31859:SF9">
    <property type="entry name" value="TETRATRICOPEPTIDE REPEAT PROTEIN 39B"/>
    <property type="match status" value="1"/>
</dbReference>
<evidence type="ECO:0000313" key="4">
    <source>
        <dbReference type="EMBL" id="CAK8688467.1"/>
    </source>
</evidence>
<dbReference type="Proteomes" id="UP001642483">
    <property type="component" value="Unassembled WGS sequence"/>
</dbReference>
<accession>A0ABP0GAY6</accession>
<gene>
    <name evidence="4" type="ORF">CVLEPA_LOCUS20481</name>
</gene>
<dbReference type="SUPFAM" id="SSF48452">
    <property type="entry name" value="TPR-like"/>
    <property type="match status" value="1"/>
</dbReference>
<comment type="similarity">
    <text evidence="1">Belongs to the TTC39 family.</text>
</comment>